<dbReference type="AlphaFoldDB" id="A0A2D0N2F4"/>
<keyword evidence="1" id="KW-0547">Nucleotide-binding</keyword>
<gene>
    <name evidence="4" type="ORF">CRP01_32960</name>
</gene>
<evidence type="ECO:0000313" key="5">
    <source>
        <dbReference type="Proteomes" id="UP000223913"/>
    </source>
</evidence>
<dbReference type="Pfam" id="PF00005">
    <property type="entry name" value="ABC_tran"/>
    <property type="match status" value="1"/>
</dbReference>
<dbReference type="PROSITE" id="PS50893">
    <property type="entry name" value="ABC_TRANSPORTER_2"/>
    <property type="match status" value="1"/>
</dbReference>
<keyword evidence="5" id="KW-1185">Reference proteome</keyword>
<dbReference type="GO" id="GO:0022857">
    <property type="term" value="F:transmembrane transporter activity"/>
    <property type="evidence" value="ECO:0007669"/>
    <property type="project" value="TreeGrafter"/>
</dbReference>
<dbReference type="GO" id="GO:0016887">
    <property type="term" value="F:ATP hydrolysis activity"/>
    <property type="evidence" value="ECO:0007669"/>
    <property type="project" value="InterPro"/>
</dbReference>
<keyword evidence="2 4" id="KW-0067">ATP-binding</keyword>
<dbReference type="InterPro" id="IPR003439">
    <property type="entry name" value="ABC_transporter-like_ATP-bd"/>
</dbReference>
<evidence type="ECO:0000256" key="2">
    <source>
        <dbReference type="ARBA" id="ARBA00022840"/>
    </source>
</evidence>
<organism evidence="4 5">
    <name type="scientific">Flavilitoribacter nigricans (strain ATCC 23147 / DSM 23189 / NBRC 102662 / NCIMB 1420 / SS-2)</name>
    <name type="common">Lewinella nigricans</name>
    <dbReference type="NCBI Taxonomy" id="1122177"/>
    <lineage>
        <taxon>Bacteria</taxon>
        <taxon>Pseudomonadati</taxon>
        <taxon>Bacteroidota</taxon>
        <taxon>Saprospiria</taxon>
        <taxon>Saprospirales</taxon>
        <taxon>Lewinellaceae</taxon>
        <taxon>Flavilitoribacter</taxon>
    </lineage>
</organism>
<dbReference type="SUPFAM" id="SSF52540">
    <property type="entry name" value="P-loop containing nucleoside triphosphate hydrolases"/>
    <property type="match status" value="1"/>
</dbReference>
<comment type="caution">
    <text evidence="4">The sequence shown here is derived from an EMBL/GenBank/DDBJ whole genome shotgun (WGS) entry which is preliminary data.</text>
</comment>
<dbReference type="Gene3D" id="3.40.50.300">
    <property type="entry name" value="P-loop containing nucleotide triphosphate hydrolases"/>
    <property type="match status" value="1"/>
</dbReference>
<dbReference type="Proteomes" id="UP000223913">
    <property type="component" value="Unassembled WGS sequence"/>
</dbReference>
<dbReference type="GO" id="GO:0005524">
    <property type="term" value="F:ATP binding"/>
    <property type="evidence" value="ECO:0007669"/>
    <property type="project" value="UniProtKB-KW"/>
</dbReference>
<dbReference type="OrthoDB" id="1414429at2"/>
<evidence type="ECO:0000313" key="4">
    <source>
        <dbReference type="EMBL" id="PHN02309.1"/>
    </source>
</evidence>
<dbReference type="PANTHER" id="PTHR24220:SF611">
    <property type="entry name" value="ATP-BINDING COMPONENT OF ABC TRANSPORTER-RELATED"/>
    <property type="match status" value="1"/>
</dbReference>
<dbReference type="EMBL" id="PDUD01000042">
    <property type="protein sequence ID" value="PHN02309.1"/>
    <property type="molecule type" value="Genomic_DNA"/>
</dbReference>
<evidence type="ECO:0000259" key="3">
    <source>
        <dbReference type="PROSITE" id="PS50893"/>
    </source>
</evidence>
<evidence type="ECO:0000256" key="1">
    <source>
        <dbReference type="ARBA" id="ARBA00022741"/>
    </source>
</evidence>
<dbReference type="InterPro" id="IPR015854">
    <property type="entry name" value="ABC_transpr_LolD-like"/>
</dbReference>
<sequence>MLQTDQLKFAYTGGDTFSFPDISCERGAHWLLLGQSGSGKTTFLHLLGGLLSPKSGAIRLEGTDMAQLSGPALDRFRGRHIGIIFQKAHFVNALTVGENLALAQELAGVPVDNGRIAKLLDRLNVGQKIHRKPDRLSVGEQQRVAIARALVNSPELILADEPTSALDDENCEQVLHLLTEQAASVKATLLIVTHDGRLKDKIPNQIRLDS</sequence>
<dbReference type="GO" id="GO:0005886">
    <property type="term" value="C:plasma membrane"/>
    <property type="evidence" value="ECO:0007669"/>
    <property type="project" value="TreeGrafter"/>
</dbReference>
<accession>A0A2D0N2F4</accession>
<dbReference type="InterPro" id="IPR027417">
    <property type="entry name" value="P-loop_NTPase"/>
</dbReference>
<reference evidence="4 5" key="1">
    <citation type="submission" date="2017-10" db="EMBL/GenBank/DDBJ databases">
        <title>The draft genome sequence of Lewinella nigricans NBRC 102662.</title>
        <authorList>
            <person name="Wang K."/>
        </authorList>
    </citation>
    <scope>NUCLEOTIDE SEQUENCE [LARGE SCALE GENOMIC DNA]</scope>
    <source>
        <strain evidence="4 5">NBRC 102662</strain>
    </source>
</reference>
<feature type="domain" description="ABC transporter" evidence="3">
    <location>
        <begin position="2"/>
        <end position="210"/>
    </location>
</feature>
<proteinExistence type="predicted"/>
<dbReference type="InterPro" id="IPR017871">
    <property type="entry name" value="ABC_transporter-like_CS"/>
</dbReference>
<dbReference type="PROSITE" id="PS00211">
    <property type="entry name" value="ABC_TRANSPORTER_1"/>
    <property type="match status" value="1"/>
</dbReference>
<dbReference type="RefSeq" id="WP_099154337.1">
    <property type="nucleotide sequence ID" value="NZ_PDUD01000042.1"/>
</dbReference>
<dbReference type="PANTHER" id="PTHR24220">
    <property type="entry name" value="IMPORT ATP-BINDING PROTEIN"/>
    <property type="match status" value="1"/>
</dbReference>
<dbReference type="SMART" id="SM00382">
    <property type="entry name" value="AAA"/>
    <property type="match status" value="1"/>
</dbReference>
<name>A0A2D0N2F4_FLAN2</name>
<dbReference type="InterPro" id="IPR003593">
    <property type="entry name" value="AAA+_ATPase"/>
</dbReference>
<protein>
    <submittedName>
        <fullName evidence="4">ABC transporter ATP-binding protein</fullName>
    </submittedName>
</protein>